<dbReference type="InterPro" id="IPR050441">
    <property type="entry name" value="RBM"/>
</dbReference>
<proteinExistence type="predicted"/>
<dbReference type="SUPFAM" id="SSF54928">
    <property type="entry name" value="RNA-binding domain, RBD"/>
    <property type="match status" value="1"/>
</dbReference>
<gene>
    <name evidence="3" type="ORF">METZ01_LOCUS38032</name>
</gene>
<feature type="domain" description="RRM" evidence="2">
    <location>
        <begin position="1"/>
        <end position="79"/>
    </location>
</feature>
<dbReference type="SMART" id="SM00360">
    <property type="entry name" value="RRM"/>
    <property type="match status" value="1"/>
</dbReference>
<dbReference type="Pfam" id="PF00076">
    <property type="entry name" value="RRM_1"/>
    <property type="match status" value="1"/>
</dbReference>
<accession>A0A381R2V6</accession>
<organism evidence="3">
    <name type="scientific">marine metagenome</name>
    <dbReference type="NCBI Taxonomy" id="408172"/>
    <lineage>
        <taxon>unclassified sequences</taxon>
        <taxon>metagenomes</taxon>
        <taxon>ecological metagenomes</taxon>
    </lineage>
</organism>
<dbReference type="EMBL" id="UINC01001624">
    <property type="protein sequence ID" value="SUZ85178.1"/>
    <property type="molecule type" value="Genomic_DNA"/>
</dbReference>
<sequence>MNIFVGNLNFRTSEEELQAHFEQFGPVTSARIIQDRATQRSRGFGFVEMENSSDGEKAISELNGKEFNGRELRVNVAQQKRY</sequence>
<evidence type="ECO:0000256" key="1">
    <source>
        <dbReference type="ARBA" id="ARBA00022884"/>
    </source>
</evidence>
<reference evidence="3" key="1">
    <citation type="submission" date="2018-05" db="EMBL/GenBank/DDBJ databases">
        <authorList>
            <person name="Lanie J.A."/>
            <person name="Ng W.-L."/>
            <person name="Kazmierczak K.M."/>
            <person name="Andrzejewski T.M."/>
            <person name="Davidsen T.M."/>
            <person name="Wayne K.J."/>
            <person name="Tettelin H."/>
            <person name="Glass J.I."/>
            <person name="Rusch D."/>
            <person name="Podicherti R."/>
            <person name="Tsui H.-C.T."/>
            <person name="Winkler M.E."/>
        </authorList>
    </citation>
    <scope>NUCLEOTIDE SEQUENCE</scope>
</reference>
<dbReference type="Gene3D" id="3.30.70.330">
    <property type="match status" value="1"/>
</dbReference>
<name>A0A381R2V6_9ZZZZ</name>
<dbReference type="CDD" id="cd21608">
    <property type="entry name" value="RRM2_NsCP33_like"/>
    <property type="match status" value="1"/>
</dbReference>
<dbReference type="PANTHER" id="PTHR48034">
    <property type="entry name" value="TRANSFORMER-2 SEX-DETERMINING PROTEIN-RELATED"/>
    <property type="match status" value="1"/>
</dbReference>
<dbReference type="AlphaFoldDB" id="A0A381R2V6"/>
<protein>
    <recommendedName>
        <fullName evidence="2">RRM domain-containing protein</fullName>
    </recommendedName>
</protein>
<evidence type="ECO:0000259" key="2">
    <source>
        <dbReference type="PROSITE" id="PS50102"/>
    </source>
</evidence>
<dbReference type="InterPro" id="IPR012677">
    <property type="entry name" value="Nucleotide-bd_a/b_plait_sf"/>
</dbReference>
<dbReference type="PROSITE" id="PS50102">
    <property type="entry name" value="RRM"/>
    <property type="match status" value="1"/>
</dbReference>
<dbReference type="InterPro" id="IPR035979">
    <property type="entry name" value="RBD_domain_sf"/>
</dbReference>
<dbReference type="InterPro" id="IPR000504">
    <property type="entry name" value="RRM_dom"/>
</dbReference>
<dbReference type="InterPro" id="IPR048289">
    <property type="entry name" value="RRM2_NsCP33-like"/>
</dbReference>
<dbReference type="GO" id="GO:0003723">
    <property type="term" value="F:RNA binding"/>
    <property type="evidence" value="ECO:0007669"/>
    <property type="project" value="UniProtKB-KW"/>
</dbReference>
<keyword evidence="1" id="KW-0694">RNA-binding</keyword>
<evidence type="ECO:0000313" key="3">
    <source>
        <dbReference type="EMBL" id="SUZ85178.1"/>
    </source>
</evidence>